<keyword evidence="11" id="KW-0511">Multifunctional enzyme</keyword>
<comment type="catalytic activity">
    <reaction evidence="1">
        <text>Hydrolysis of DNA containing ring-opened 7-methylguanine residues, releasing 2,6-diamino-4-hydroxy-5-(N-methyl)formamidopyrimidine.</text>
        <dbReference type="EC" id="3.2.2.23"/>
    </reaction>
</comment>
<dbReference type="InterPro" id="IPR012319">
    <property type="entry name" value="FPG_cat"/>
</dbReference>
<dbReference type="AlphaFoldDB" id="A0AA94KZJ6"/>
<keyword evidence="9" id="KW-0234">DNA repair</keyword>
<evidence type="ECO:0000256" key="3">
    <source>
        <dbReference type="ARBA" id="ARBA00022723"/>
    </source>
</evidence>
<proteinExistence type="inferred from homology"/>
<reference evidence="16 17" key="1">
    <citation type="submission" date="2016-10" db="EMBL/GenBank/DDBJ databases">
        <authorList>
            <person name="Varghese N."/>
            <person name="Submissions S."/>
        </authorList>
    </citation>
    <scope>NUCLEOTIDE SEQUENCE [LARGE SCALE GENOMIC DNA]</scope>
    <source>
        <strain evidence="16 17">IAM 15147</strain>
    </source>
</reference>
<keyword evidence="3" id="KW-0479">Metal-binding</keyword>
<keyword evidence="8" id="KW-0238">DNA-binding</keyword>
<keyword evidence="6" id="KW-0378">Hydrolase</keyword>
<dbReference type="SUPFAM" id="SSF57716">
    <property type="entry name" value="Glucocorticoid receptor-like (DNA-binding domain)"/>
    <property type="match status" value="1"/>
</dbReference>
<dbReference type="Gene3D" id="1.10.8.50">
    <property type="match status" value="1"/>
</dbReference>
<dbReference type="SUPFAM" id="SSF46946">
    <property type="entry name" value="S13-like H2TH domain"/>
    <property type="match status" value="1"/>
</dbReference>
<dbReference type="Gene3D" id="3.20.190.10">
    <property type="entry name" value="MutM-like, N-terminal"/>
    <property type="match status" value="1"/>
</dbReference>
<dbReference type="GO" id="GO:0008270">
    <property type="term" value="F:zinc ion binding"/>
    <property type="evidence" value="ECO:0007669"/>
    <property type="project" value="UniProtKB-KW"/>
</dbReference>
<dbReference type="GO" id="GO:0003684">
    <property type="term" value="F:damaged DNA binding"/>
    <property type="evidence" value="ECO:0007669"/>
    <property type="project" value="InterPro"/>
</dbReference>
<evidence type="ECO:0000256" key="4">
    <source>
        <dbReference type="ARBA" id="ARBA00022763"/>
    </source>
</evidence>
<dbReference type="InterPro" id="IPR010979">
    <property type="entry name" value="Ribosomal_uS13-like_H2TH"/>
</dbReference>
<dbReference type="CDD" id="cd08973">
    <property type="entry name" value="BaFpgNei_N_1"/>
    <property type="match status" value="1"/>
</dbReference>
<dbReference type="GO" id="GO:0016829">
    <property type="term" value="F:lyase activity"/>
    <property type="evidence" value="ECO:0007669"/>
    <property type="project" value="UniProtKB-KW"/>
</dbReference>
<keyword evidence="10 16" id="KW-0456">Lyase</keyword>
<evidence type="ECO:0000256" key="5">
    <source>
        <dbReference type="ARBA" id="ARBA00022771"/>
    </source>
</evidence>
<evidence type="ECO:0000259" key="14">
    <source>
        <dbReference type="PROSITE" id="PS51066"/>
    </source>
</evidence>
<evidence type="ECO:0000256" key="12">
    <source>
        <dbReference type="ARBA" id="ARBA00023295"/>
    </source>
</evidence>
<dbReference type="GO" id="GO:0034039">
    <property type="term" value="F:8-oxo-7,8-dihydroguanine DNA N-glycosylase activity"/>
    <property type="evidence" value="ECO:0007669"/>
    <property type="project" value="TreeGrafter"/>
</dbReference>
<sequence length="310" mass="33519">MGGRVHTVCMPELPEVEALAADLGERLMGRAIRRVDVTEIAALKTYDPSVDALHGTTFTGTGRRGKHLVLSVDSGLHLVIHLARSGWIRWREASPRPTAGRGRGPLAARVMLEPPEAAEQTGAELGGDGFDVTEQATHKRLAIHVVQHPDRVMSIATLGPEPLETGFTEERFAAVLAHAGRAQIKGVLRDQRRIAGIGNAYSDEILHAARMSPFHPASMPPDDVARLYAALRQVLTEAVERAMGVPAASLKAEKRQGMRVHGRKGEACPVCGDTVRQVIYADSTFEYCATCQTGGKPLADRVLSRLGVRR</sequence>
<name>A0AA94KZJ6_9MICO</name>
<dbReference type="PANTHER" id="PTHR22993">
    <property type="entry name" value="FORMAMIDOPYRIMIDINE-DNA GLYCOSYLASE"/>
    <property type="match status" value="1"/>
</dbReference>
<dbReference type="Pfam" id="PF01149">
    <property type="entry name" value="Fapy_DNA_glyco"/>
    <property type="match status" value="1"/>
</dbReference>
<keyword evidence="4" id="KW-0227">DNA damage</keyword>
<organism evidence="16 17">
    <name type="scientific">Agrococcus baldri</name>
    <dbReference type="NCBI Taxonomy" id="153730"/>
    <lineage>
        <taxon>Bacteria</taxon>
        <taxon>Bacillati</taxon>
        <taxon>Actinomycetota</taxon>
        <taxon>Actinomycetes</taxon>
        <taxon>Micrococcales</taxon>
        <taxon>Microbacteriaceae</taxon>
        <taxon>Agrococcus</taxon>
    </lineage>
</organism>
<dbReference type="GO" id="GO:0006284">
    <property type="term" value="P:base-excision repair"/>
    <property type="evidence" value="ECO:0007669"/>
    <property type="project" value="InterPro"/>
</dbReference>
<evidence type="ECO:0000259" key="15">
    <source>
        <dbReference type="PROSITE" id="PS51068"/>
    </source>
</evidence>
<keyword evidence="12" id="KW-0326">Glycosidase</keyword>
<dbReference type="EMBL" id="FOZN01000002">
    <property type="protein sequence ID" value="SFS10611.1"/>
    <property type="molecule type" value="Genomic_DNA"/>
</dbReference>
<dbReference type="Pfam" id="PF06831">
    <property type="entry name" value="H2TH"/>
    <property type="match status" value="1"/>
</dbReference>
<comment type="caution">
    <text evidence="16">The sequence shown here is derived from an EMBL/GenBank/DDBJ whole genome shotgun (WGS) entry which is preliminary data.</text>
</comment>
<comment type="similarity">
    <text evidence="2">Belongs to the FPG family.</text>
</comment>
<dbReference type="SMART" id="SM01232">
    <property type="entry name" value="H2TH"/>
    <property type="match status" value="1"/>
</dbReference>
<feature type="domain" description="Formamidopyrimidine-DNA glycosylase catalytic" evidence="15">
    <location>
        <begin position="11"/>
        <end position="104"/>
    </location>
</feature>
<keyword evidence="17" id="KW-1185">Reference proteome</keyword>
<dbReference type="InterPro" id="IPR000214">
    <property type="entry name" value="Znf_DNA_glyclase/AP_lyase"/>
</dbReference>
<dbReference type="Proteomes" id="UP000198506">
    <property type="component" value="Unassembled WGS sequence"/>
</dbReference>
<dbReference type="SUPFAM" id="SSF81624">
    <property type="entry name" value="N-terminal domain of MutM-like DNA repair proteins"/>
    <property type="match status" value="1"/>
</dbReference>
<keyword evidence="5 13" id="KW-0863">Zinc-finger</keyword>
<evidence type="ECO:0000313" key="16">
    <source>
        <dbReference type="EMBL" id="SFS10611.1"/>
    </source>
</evidence>
<protein>
    <submittedName>
        <fullName evidence="16">DNA-(Apurinic or apyrimidinic site) lyase /Formamidopyrimidine-DNA glycosylase</fullName>
    </submittedName>
</protein>
<dbReference type="PROSITE" id="PS51066">
    <property type="entry name" value="ZF_FPG_2"/>
    <property type="match status" value="1"/>
</dbReference>
<dbReference type="InterPro" id="IPR015886">
    <property type="entry name" value="H2TH_FPG"/>
</dbReference>
<dbReference type="PANTHER" id="PTHR22993:SF9">
    <property type="entry name" value="FORMAMIDOPYRIMIDINE-DNA GLYCOSYLASE"/>
    <property type="match status" value="1"/>
</dbReference>
<evidence type="ECO:0000256" key="6">
    <source>
        <dbReference type="ARBA" id="ARBA00022801"/>
    </source>
</evidence>
<dbReference type="InterPro" id="IPR035937">
    <property type="entry name" value="FPG_N"/>
</dbReference>
<evidence type="ECO:0000256" key="10">
    <source>
        <dbReference type="ARBA" id="ARBA00023239"/>
    </source>
</evidence>
<evidence type="ECO:0000256" key="8">
    <source>
        <dbReference type="ARBA" id="ARBA00023125"/>
    </source>
</evidence>
<evidence type="ECO:0000256" key="9">
    <source>
        <dbReference type="ARBA" id="ARBA00023204"/>
    </source>
</evidence>
<evidence type="ECO:0000256" key="2">
    <source>
        <dbReference type="ARBA" id="ARBA00009409"/>
    </source>
</evidence>
<evidence type="ECO:0000256" key="7">
    <source>
        <dbReference type="ARBA" id="ARBA00022833"/>
    </source>
</evidence>
<gene>
    <name evidence="16" type="ORF">SAMN04487783_1435</name>
</gene>
<feature type="domain" description="FPG-type" evidence="14">
    <location>
        <begin position="259"/>
        <end position="293"/>
    </location>
</feature>
<dbReference type="GO" id="GO:0003906">
    <property type="term" value="F:DNA-(apurinic or apyrimidinic site) endonuclease activity"/>
    <property type="evidence" value="ECO:0007669"/>
    <property type="project" value="InterPro"/>
</dbReference>
<accession>A0AA94KZJ6</accession>
<evidence type="ECO:0000256" key="11">
    <source>
        <dbReference type="ARBA" id="ARBA00023268"/>
    </source>
</evidence>
<evidence type="ECO:0000313" key="17">
    <source>
        <dbReference type="Proteomes" id="UP000198506"/>
    </source>
</evidence>
<dbReference type="PROSITE" id="PS51068">
    <property type="entry name" value="FPG_CAT"/>
    <property type="match status" value="1"/>
</dbReference>
<evidence type="ECO:0000256" key="1">
    <source>
        <dbReference type="ARBA" id="ARBA00001668"/>
    </source>
</evidence>
<evidence type="ECO:0000256" key="13">
    <source>
        <dbReference type="PROSITE-ProRule" id="PRU00391"/>
    </source>
</evidence>
<keyword evidence="7" id="KW-0862">Zinc</keyword>
<dbReference type="SMART" id="SM00898">
    <property type="entry name" value="Fapy_DNA_glyco"/>
    <property type="match status" value="1"/>
</dbReference>